<dbReference type="VEuPathDB" id="FungiDB:EYZ11_006294"/>
<keyword evidence="5" id="KW-0732">Signal</keyword>
<dbReference type="PROSITE" id="PS00080">
    <property type="entry name" value="MULTICOPPER_OXIDASE2"/>
    <property type="match status" value="1"/>
</dbReference>
<evidence type="ECO:0000256" key="4">
    <source>
        <dbReference type="ARBA" id="ARBA00023008"/>
    </source>
</evidence>
<dbReference type="InterPro" id="IPR011706">
    <property type="entry name" value="Cu-oxidase_C"/>
</dbReference>
<evidence type="ECO:0000259" key="6">
    <source>
        <dbReference type="Pfam" id="PF00394"/>
    </source>
</evidence>
<dbReference type="FunFam" id="2.60.40.420:FF:000045">
    <property type="entry name" value="Laccase 2"/>
    <property type="match status" value="1"/>
</dbReference>
<feature type="signal peptide" evidence="5">
    <location>
        <begin position="1"/>
        <end position="17"/>
    </location>
</feature>
<feature type="domain" description="Plastocyanin-like" evidence="8">
    <location>
        <begin position="59"/>
        <end position="176"/>
    </location>
</feature>
<dbReference type="Pfam" id="PF07731">
    <property type="entry name" value="Cu-oxidase_2"/>
    <property type="match status" value="1"/>
</dbReference>
<keyword evidence="2" id="KW-0479">Metal-binding</keyword>
<dbReference type="AlphaFoldDB" id="A0A4S3JFW7"/>
<dbReference type="CDD" id="cd13854">
    <property type="entry name" value="CuRO_1_MaLCC_like"/>
    <property type="match status" value="1"/>
</dbReference>
<dbReference type="GO" id="GO:0016491">
    <property type="term" value="F:oxidoreductase activity"/>
    <property type="evidence" value="ECO:0007669"/>
    <property type="project" value="UniProtKB-KW"/>
</dbReference>
<comment type="caution">
    <text evidence="9">The sequence shown here is derived from an EMBL/GenBank/DDBJ whole genome shotgun (WGS) entry which is preliminary data.</text>
</comment>
<proteinExistence type="inferred from homology"/>
<dbReference type="PANTHER" id="PTHR11709:SF71">
    <property type="entry name" value="OXIDOREDUCTASE TPCJ"/>
    <property type="match status" value="1"/>
</dbReference>
<reference evidence="9 10" key="1">
    <citation type="submission" date="2019-03" db="EMBL/GenBank/DDBJ databases">
        <title>The genome sequence of a newly discovered highly antifungal drug resistant Aspergillus species, Aspergillus tanneri NIH 1004.</title>
        <authorList>
            <person name="Mounaud S."/>
            <person name="Singh I."/>
            <person name="Joardar V."/>
            <person name="Pakala S."/>
            <person name="Pakala S."/>
            <person name="Venepally P."/>
            <person name="Hoover J."/>
            <person name="Nierman W."/>
            <person name="Chung J."/>
            <person name="Losada L."/>
        </authorList>
    </citation>
    <scope>NUCLEOTIDE SEQUENCE [LARGE SCALE GENOMIC DNA]</scope>
    <source>
        <strain evidence="9 10">NIH1004</strain>
    </source>
</reference>
<feature type="domain" description="Plastocyanin-like" evidence="7">
    <location>
        <begin position="417"/>
        <end position="560"/>
    </location>
</feature>
<dbReference type="CDD" id="cd13880">
    <property type="entry name" value="CuRO_2_MaLCC_like"/>
    <property type="match status" value="1"/>
</dbReference>
<dbReference type="GO" id="GO:0005507">
    <property type="term" value="F:copper ion binding"/>
    <property type="evidence" value="ECO:0007669"/>
    <property type="project" value="InterPro"/>
</dbReference>
<dbReference type="InterPro" id="IPR045087">
    <property type="entry name" value="Cu-oxidase_fam"/>
</dbReference>
<name>A0A4S3JFW7_9EURO</name>
<evidence type="ECO:0000256" key="5">
    <source>
        <dbReference type="SAM" id="SignalP"/>
    </source>
</evidence>
<evidence type="ECO:0008006" key="11">
    <source>
        <dbReference type="Google" id="ProtNLM"/>
    </source>
</evidence>
<evidence type="ECO:0000256" key="1">
    <source>
        <dbReference type="ARBA" id="ARBA00010609"/>
    </source>
</evidence>
<evidence type="ECO:0000259" key="7">
    <source>
        <dbReference type="Pfam" id="PF07731"/>
    </source>
</evidence>
<dbReference type="EMBL" id="SOSA01000219">
    <property type="protein sequence ID" value="THC94243.1"/>
    <property type="molecule type" value="Genomic_DNA"/>
</dbReference>
<dbReference type="Proteomes" id="UP000308092">
    <property type="component" value="Unassembled WGS sequence"/>
</dbReference>
<dbReference type="Pfam" id="PF07732">
    <property type="entry name" value="Cu-oxidase_3"/>
    <property type="match status" value="1"/>
</dbReference>
<feature type="domain" description="Plastocyanin-like" evidence="6">
    <location>
        <begin position="188"/>
        <end position="342"/>
    </location>
</feature>
<organism evidence="9 10">
    <name type="scientific">Aspergillus tanneri</name>
    <dbReference type="NCBI Taxonomy" id="1220188"/>
    <lineage>
        <taxon>Eukaryota</taxon>
        <taxon>Fungi</taxon>
        <taxon>Dikarya</taxon>
        <taxon>Ascomycota</taxon>
        <taxon>Pezizomycotina</taxon>
        <taxon>Eurotiomycetes</taxon>
        <taxon>Eurotiomycetidae</taxon>
        <taxon>Eurotiales</taxon>
        <taxon>Aspergillaceae</taxon>
        <taxon>Aspergillus</taxon>
        <taxon>Aspergillus subgen. Circumdati</taxon>
    </lineage>
</organism>
<dbReference type="InterPro" id="IPR001117">
    <property type="entry name" value="Cu-oxidase_2nd"/>
</dbReference>
<evidence type="ECO:0000256" key="2">
    <source>
        <dbReference type="ARBA" id="ARBA00022723"/>
    </source>
</evidence>
<dbReference type="InterPro" id="IPR002355">
    <property type="entry name" value="Cu_oxidase_Cu_BS"/>
</dbReference>
<dbReference type="Gene3D" id="2.60.40.420">
    <property type="entry name" value="Cupredoxins - blue copper proteins"/>
    <property type="match status" value="3"/>
</dbReference>
<evidence type="ECO:0000259" key="8">
    <source>
        <dbReference type="Pfam" id="PF07732"/>
    </source>
</evidence>
<evidence type="ECO:0000313" key="10">
    <source>
        <dbReference type="Proteomes" id="UP000308092"/>
    </source>
</evidence>
<comment type="similarity">
    <text evidence="1">Belongs to the multicopper oxidase family.</text>
</comment>
<sequence length="602" mass="67489">MSLKRWLVVALSGLAVATRDCINSPSSRNCWRDGFDIQTDYTDLKNVPQGKLVEYDLTVSQQTISPDGYERLGTVFNGQYPGPTIEADWGDTLRITIRNNLTNNDNGTAVHWHGLRQFETNWLDGVPGVTQCPIRPGESQVYEFRPTQYGTSWYHSHFSLQSFELTQSQGPISIHGPTSANYDIDLGPWTLTDWYHDDAFTLNWISLAGQLAPFPKSTLLNGKGVYECDPANDTRCTGKQEYFETTFKRGTKYKFGLINTATLLTYSFWIDGHNFTVVATDFVPIEPFTTSKLNIGMGQRYDIIIEANANFTHGSNFWIHAEYCAEAGVIDNTKVGIIRYDANNTADPYTPAPNEDYECADPNPSLLVPIVSKSVGVKANTMDIKDYLTVGEVNKLPSPWIPNPRVHLWTIKTTALYIDWEVPSLAKLTAEKNSTINTEFPPQSVPIVLDYETGEWVYFLITANYSVEDVVTPRNLTPTVHPIHLHGHDFAILAQGVGEFTEDVKPSTENPPRRDVVDVDIGGWAWIAFQIDNPGAWLLHCHLQFHASEGMGLQFIEQPGKIKGLVEKAGVLGEFSERCEAWTDWYTSKNIPDNSIQEDSGI</sequence>
<dbReference type="SUPFAM" id="SSF49503">
    <property type="entry name" value="Cupredoxins"/>
    <property type="match status" value="3"/>
</dbReference>
<keyword evidence="3" id="KW-0560">Oxidoreductase</keyword>
<dbReference type="InterPro" id="IPR033138">
    <property type="entry name" value="Cu_oxidase_CS"/>
</dbReference>
<feature type="chain" id="PRO_5020574480" description="Laccase, multicopper oxidase, benzenediol:oxygen oxidorectuctase" evidence="5">
    <location>
        <begin position="18"/>
        <end position="602"/>
    </location>
</feature>
<dbReference type="InterPro" id="IPR011707">
    <property type="entry name" value="Cu-oxidase-like_N"/>
</dbReference>
<dbReference type="STRING" id="1220188.A0A4S3JFW7"/>
<evidence type="ECO:0000313" key="9">
    <source>
        <dbReference type="EMBL" id="THC94243.1"/>
    </source>
</evidence>
<dbReference type="FunFam" id="2.60.40.420:FF:000021">
    <property type="entry name" value="Extracellular dihydrogeodin oxidase/laccase"/>
    <property type="match status" value="1"/>
</dbReference>
<dbReference type="InterPro" id="IPR008972">
    <property type="entry name" value="Cupredoxin"/>
</dbReference>
<keyword evidence="10" id="KW-1185">Reference proteome</keyword>
<keyword evidence="4" id="KW-0186">Copper</keyword>
<protein>
    <recommendedName>
        <fullName evidence="11">Laccase, multicopper oxidase, benzenediol:oxygen oxidorectuctase</fullName>
    </recommendedName>
</protein>
<accession>A0A4S3JFW7</accession>
<dbReference type="PANTHER" id="PTHR11709">
    <property type="entry name" value="MULTI-COPPER OXIDASE"/>
    <property type="match status" value="1"/>
</dbReference>
<dbReference type="Pfam" id="PF00394">
    <property type="entry name" value="Cu-oxidase"/>
    <property type="match status" value="1"/>
</dbReference>
<dbReference type="PROSITE" id="PS00079">
    <property type="entry name" value="MULTICOPPER_OXIDASE1"/>
    <property type="match status" value="1"/>
</dbReference>
<dbReference type="CDD" id="cd13901">
    <property type="entry name" value="CuRO_3_MaLCC_like"/>
    <property type="match status" value="1"/>
</dbReference>
<gene>
    <name evidence="9" type="ORF">EYZ11_006294</name>
</gene>
<evidence type="ECO:0000256" key="3">
    <source>
        <dbReference type="ARBA" id="ARBA00023002"/>
    </source>
</evidence>